<dbReference type="Gene3D" id="3.30.1330.120">
    <property type="entry name" value="2-methylcitrate dehydratase PrpD"/>
    <property type="match status" value="1"/>
</dbReference>
<keyword evidence="2" id="KW-1185">Reference proteome</keyword>
<evidence type="ECO:0000313" key="1">
    <source>
        <dbReference type="EMBL" id="MFC0406917.1"/>
    </source>
</evidence>
<dbReference type="SUPFAM" id="SSF103378">
    <property type="entry name" value="2-methylcitrate dehydratase PrpD"/>
    <property type="match status" value="1"/>
</dbReference>
<dbReference type="Proteomes" id="UP001589865">
    <property type="component" value="Unassembled WGS sequence"/>
</dbReference>
<dbReference type="EMBL" id="JBHLUN010000001">
    <property type="protein sequence ID" value="MFC0406917.1"/>
    <property type="molecule type" value="Genomic_DNA"/>
</dbReference>
<evidence type="ECO:0000313" key="2">
    <source>
        <dbReference type="Proteomes" id="UP001589865"/>
    </source>
</evidence>
<accession>A0ABV6JMH1</accession>
<protein>
    <submittedName>
        <fullName evidence="1">Uncharacterized protein</fullName>
    </submittedName>
</protein>
<dbReference type="InterPro" id="IPR036148">
    <property type="entry name" value="MmgE/PrpD_sf"/>
</dbReference>
<comment type="caution">
    <text evidence="1">The sequence shown here is derived from an EMBL/GenBank/DDBJ whole genome shotgun (WGS) entry which is preliminary data.</text>
</comment>
<reference evidence="1 2" key="1">
    <citation type="submission" date="2024-09" db="EMBL/GenBank/DDBJ databases">
        <authorList>
            <person name="Sun Q."/>
            <person name="Mori K."/>
        </authorList>
    </citation>
    <scope>NUCLEOTIDE SEQUENCE [LARGE SCALE GENOMIC DNA]</scope>
    <source>
        <strain evidence="1 2">TBRC 5777</strain>
    </source>
</reference>
<dbReference type="Gene3D" id="1.10.4100.10">
    <property type="entry name" value="2-methylcitrate dehydratase PrpD"/>
    <property type="match status" value="1"/>
</dbReference>
<name>A0ABV6JMH1_9PROT</name>
<proteinExistence type="predicted"/>
<sequence length="111" mass="11346">MPRARAGFAGKPATLDGGPGFFQVLGLGGGVPERCVAGRGTPWEIPSTGLACRACPCCGENHLPAEVLLDLVARHAKADDVEERLVTFPPGGEAALMGCRTPAEAPGLPRG</sequence>
<organism evidence="1 2">
    <name type="scientific">Roseomonas elaeocarpi</name>
    <dbReference type="NCBI Taxonomy" id="907779"/>
    <lineage>
        <taxon>Bacteria</taxon>
        <taxon>Pseudomonadati</taxon>
        <taxon>Pseudomonadota</taxon>
        <taxon>Alphaproteobacteria</taxon>
        <taxon>Acetobacterales</taxon>
        <taxon>Roseomonadaceae</taxon>
        <taxon>Roseomonas</taxon>
    </lineage>
</organism>
<dbReference type="InterPro" id="IPR042188">
    <property type="entry name" value="MmgE/PrpD_sf_2"/>
</dbReference>
<dbReference type="InterPro" id="IPR042183">
    <property type="entry name" value="MmgE/PrpD_sf_1"/>
</dbReference>
<gene>
    <name evidence="1" type="ORF">ACFFGY_01565</name>
</gene>